<reference evidence="1" key="1">
    <citation type="submission" date="2018-11" db="EMBL/GenBank/DDBJ databases">
        <authorList>
            <consortium name="Genoscope - CEA"/>
            <person name="William W."/>
        </authorList>
    </citation>
    <scope>NUCLEOTIDE SEQUENCE</scope>
</reference>
<organism evidence="1">
    <name type="scientific">Brassica oleracea</name>
    <name type="common">Wild cabbage</name>
    <dbReference type="NCBI Taxonomy" id="3712"/>
    <lineage>
        <taxon>Eukaryota</taxon>
        <taxon>Viridiplantae</taxon>
        <taxon>Streptophyta</taxon>
        <taxon>Embryophyta</taxon>
        <taxon>Tracheophyta</taxon>
        <taxon>Spermatophyta</taxon>
        <taxon>Magnoliopsida</taxon>
        <taxon>eudicotyledons</taxon>
        <taxon>Gunneridae</taxon>
        <taxon>Pentapetalae</taxon>
        <taxon>rosids</taxon>
        <taxon>malvids</taxon>
        <taxon>Brassicales</taxon>
        <taxon>Brassicaceae</taxon>
        <taxon>Brassiceae</taxon>
        <taxon>Brassica</taxon>
    </lineage>
</organism>
<name>A0A3P6B0R3_BRAOL</name>
<protein>
    <submittedName>
        <fullName evidence="1">Uncharacterized protein</fullName>
    </submittedName>
</protein>
<dbReference type="EMBL" id="LR031872">
    <property type="protein sequence ID" value="VDC95735.1"/>
    <property type="molecule type" value="Genomic_DNA"/>
</dbReference>
<accession>A0A3P6B0R3</accession>
<sequence length="124" mass="14050">MSVDFMFLNEKCRRHSNYGEESHNWSYLCNPSERTLLFPTTALKPRLDLELDEIHFLDAIPIILSLAALTLQTHTWCEAGSSQGVKRFEENPWLQKKHRATTATTFKTIGGNAVVPVTGEVTMV</sequence>
<dbReference type="AlphaFoldDB" id="A0A3P6B0R3"/>
<evidence type="ECO:0000313" key="1">
    <source>
        <dbReference type="EMBL" id="VDC95735.1"/>
    </source>
</evidence>
<proteinExistence type="predicted"/>
<gene>
    <name evidence="1" type="ORF">BOLC3T18698H</name>
</gene>